<sequence>MSQKGAQLDLELISCSICLDVMKDPVTIPCGHSYCMGCIKHYWDGEKQNQKESCPQCRKAFTPRPDLVKNTMLAFLVEQLKKTGLLDVEMKQKELNVNRQQRIQDREEDVKLLQQEVEEVDALLSQTEPKTRAEFSKYSREITLDPNTATKGLSLSLENRKVTVTKRKQIYFSHPDGLDIWPKVLSREALIGRCYLEIEWRGYQLDLALTYKSVNMNEDEIGLGFTDRSWSLRCENHYFSFWFNNVETPLSGARSNRIGVYLDHSAGVLSFYSVSSETMTLLHRVQTTFTEPLYAGVCFYDNFGDYVEFCRLN</sequence>
<gene>
    <name evidence="10" type="ORF">OYC64_018382</name>
</gene>
<dbReference type="PRINTS" id="PR01407">
    <property type="entry name" value="BUTYPHLNCDUF"/>
</dbReference>
<dbReference type="InterPro" id="IPR003877">
    <property type="entry name" value="SPRY_dom"/>
</dbReference>
<evidence type="ECO:0000256" key="5">
    <source>
        <dbReference type="ARBA" id="ARBA00022859"/>
    </source>
</evidence>
<dbReference type="GO" id="GO:0045087">
    <property type="term" value="P:innate immune response"/>
    <property type="evidence" value="ECO:0007669"/>
    <property type="project" value="UniProtKB-KW"/>
</dbReference>
<dbReference type="SMART" id="SM00589">
    <property type="entry name" value="PRY"/>
    <property type="match status" value="1"/>
</dbReference>
<dbReference type="PROSITE" id="PS00518">
    <property type="entry name" value="ZF_RING_1"/>
    <property type="match status" value="1"/>
</dbReference>
<evidence type="ECO:0000313" key="11">
    <source>
        <dbReference type="Proteomes" id="UP001619887"/>
    </source>
</evidence>
<dbReference type="SMART" id="SM00184">
    <property type="entry name" value="RING"/>
    <property type="match status" value="1"/>
</dbReference>
<dbReference type="AlphaFoldDB" id="A0ABD2GNR6"/>
<evidence type="ECO:0000256" key="3">
    <source>
        <dbReference type="ARBA" id="ARBA00022771"/>
    </source>
</evidence>
<feature type="coiled-coil region" evidence="7">
    <location>
        <begin position="96"/>
        <end position="123"/>
    </location>
</feature>
<dbReference type="Pfam" id="PF00622">
    <property type="entry name" value="SPRY"/>
    <property type="match status" value="1"/>
</dbReference>
<protein>
    <recommendedName>
        <fullName evidence="12">Tripartite motif-containing protein 16-like</fullName>
    </recommendedName>
</protein>
<keyword evidence="2" id="KW-0479">Metal-binding</keyword>
<organism evidence="10 11">
    <name type="scientific">Pagothenia borchgrevinki</name>
    <name type="common">Bald rockcod</name>
    <name type="synonym">Trematomus borchgrevinki</name>
    <dbReference type="NCBI Taxonomy" id="8213"/>
    <lineage>
        <taxon>Eukaryota</taxon>
        <taxon>Metazoa</taxon>
        <taxon>Chordata</taxon>
        <taxon>Craniata</taxon>
        <taxon>Vertebrata</taxon>
        <taxon>Euteleostomi</taxon>
        <taxon>Actinopterygii</taxon>
        <taxon>Neopterygii</taxon>
        <taxon>Teleostei</taxon>
        <taxon>Neoteleostei</taxon>
        <taxon>Acanthomorphata</taxon>
        <taxon>Eupercaria</taxon>
        <taxon>Perciformes</taxon>
        <taxon>Notothenioidei</taxon>
        <taxon>Nototheniidae</taxon>
        <taxon>Pagothenia</taxon>
    </lineage>
</organism>
<dbReference type="InterPro" id="IPR001841">
    <property type="entry name" value="Znf_RING"/>
</dbReference>
<name>A0ABD2GNR6_PAGBO</name>
<dbReference type="PANTHER" id="PTHR25465">
    <property type="entry name" value="B-BOX DOMAIN CONTAINING"/>
    <property type="match status" value="1"/>
</dbReference>
<dbReference type="GO" id="GO:0008270">
    <property type="term" value="F:zinc ion binding"/>
    <property type="evidence" value="ECO:0007669"/>
    <property type="project" value="UniProtKB-KW"/>
</dbReference>
<accession>A0ABD2GNR6</accession>
<keyword evidence="4" id="KW-0862">Zinc</keyword>
<dbReference type="InterPro" id="IPR017907">
    <property type="entry name" value="Znf_RING_CS"/>
</dbReference>
<dbReference type="InterPro" id="IPR013083">
    <property type="entry name" value="Znf_RING/FYVE/PHD"/>
</dbReference>
<dbReference type="Pfam" id="PF15227">
    <property type="entry name" value="zf-C3HC4_4"/>
    <property type="match status" value="1"/>
</dbReference>
<evidence type="ECO:0000256" key="6">
    <source>
        <dbReference type="PROSITE-ProRule" id="PRU00175"/>
    </source>
</evidence>
<dbReference type="SUPFAM" id="SSF49899">
    <property type="entry name" value="Concanavalin A-like lectins/glucanases"/>
    <property type="match status" value="1"/>
</dbReference>
<dbReference type="InterPro" id="IPR043136">
    <property type="entry name" value="B30.2/SPRY_sf"/>
</dbReference>
<evidence type="ECO:0000256" key="2">
    <source>
        <dbReference type="ARBA" id="ARBA00022723"/>
    </source>
</evidence>
<dbReference type="GO" id="GO:0005737">
    <property type="term" value="C:cytoplasm"/>
    <property type="evidence" value="ECO:0007669"/>
    <property type="project" value="UniProtKB-ARBA"/>
</dbReference>
<keyword evidence="1" id="KW-0399">Innate immunity</keyword>
<keyword evidence="11" id="KW-1185">Reference proteome</keyword>
<dbReference type="EMBL" id="JBIYXZ010002077">
    <property type="protein sequence ID" value="KAL3055692.1"/>
    <property type="molecule type" value="Genomic_DNA"/>
</dbReference>
<dbReference type="InterPro" id="IPR013320">
    <property type="entry name" value="ConA-like_dom_sf"/>
</dbReference>
<reference evidence="10 11" key="1">
    <citation type="journal article" date="2022" name="G3 (Bethesda)">
        <title>Evaluating Illumina-, Nanopore-, and PacBio-based genome assembly strategies with the bald notothen, Trematomus borchgrevinki.</title>
        <authorList>
            <person name="Rayamajhi N."/>
            <person name="Cheng C.C."/>
            <person name="Catchen J.M."/>
        </authorList>
    </citation>
    <scope>NUCLEOTIDE SEQUENCE [LARGE SCALE GENOMIC DNA]</scope>
    <source>
        <strain evidence="10">AGRC-2024</strain>
    </source>
</reference>
<dbReference type="Proteomes" id="UP001619887">
    <property type="component" value="Unassembled WGS sequence"/>
</dbReference>
<keyword evidence="3 6" id="KW-0863">Zinc-finger</keyword>
<dbReference type="InterPro" id="IPR001870">
    <property type="entry name" value="B30.2/SPRY"/>
</dbReference>
<keyword evidence="5" id="KW-0391">Immunity</keyword>
<evidence type="ECO:0000256" key="1">
    <source>
        <dbReference type="ARBA" id="ARBA00022588"/>
    </source>
</evidence>
<dbReference type="InterPro" id="IPR006574">
    <property type="entry name" value="PRY"/>
</dbReference>
<reference evidence="10 11" key="2">
    <citation type="journal article" date="2024" name="G3 (Bethesda)">
        <title>The genome of the cryopelagic Antarctic bald notothen, Trematomus borchgrevinki.</title>
        <authorList>
            <person name="Rayamajhi N."/>
            <person name="Rivera-Colon A.G."/>
            <person name="Minhas B.F."/>
            <person name="Cheng C.C."/>
            <person name="Catchen J.M."/>
        </authorList>
    </citation>
    <scope>NUCLEOTIDE SEQUENCE [LARGE SCALE GENOMIC DNA]</scope>
    <source>
        <strain evidence="10">AGRC-2024</strain>
    </source>
</reference>
<dbReference type="InterPro" id="IPR051051">
    <property type="entry name" value="E3_ubiq-ligase_TRIM/RNF"/>
</dbReference>
<feature type="domain" description="RING-type" evidence="8">
    <location>
        <begin position="15"/>
        <end position="58"/>
    </location>
</feature>
<dbReference type="Gene3D" id="3.30.40.10">
    <property type="entry name" value="Zinc/RING finger domain, C3HC4 (zinc finger)"/>
    <property type="match status" value="1"/>
</dbReference>
<evidence type="ECO:0000256" key="4">
    <source>
        <dbReference type="ARBA" id="ARBA00022833"/>
    </source>
</evidence>
<dbReference type="InterPro" id="IPR003879">
    <property type="entry name" value="Butyrophylin_SPRY"/>
</dbReference>
<evidence type="ECO:0000256" key="7">
    <source>
        <dbReference type="SAM" id="Coils"/>
    </source>
</evidence>
<dbReference type="SMART" id="SM00449">
    <property type="entry name" value="SPRY"/>
    <property type="match status" value="1"/>
</dbReference>
<dbReference type="PROSITE" id="PS50089">
    <property type="entry name" value="ZF_RING_2"/>
    <property type="match status" value="1"/>
</dbReference>
<evidence type="ECO:0000259" key="8">
    <source>
        <dbReference type="PROSITE" id="PS50089"/>
    </source>
</evidence>
<evidence type="ECO:0008006" key="12">
    <source>
        <dbReference type="Google" id="ProtNLM"/>
    </source>
</evidence>
<dbReference type="CDD" id="cd16040">
    <property type="entry name" value="SPRY_PRY_SNTX"/>
    <property type="match status" value="1"/>
</dbReference>
<evidence type="ECO:0000313" key="10">
    <source>
        <dbReference type="EMBL" id="KAL3055692.1"/>
    </source>
</evidence>
<feature type="domain" description="B30.2/SPRY" evidence="9">
    <location>
        <begin position="122"/>
        <end position="313"/>
    </location>
</feature>
<evidence type="ECO:0000259" key="9">
    <source>
        <dbReference type="PROSITE" id="PS50188"/>
    </source>
</evidence>
<comment type="caution">
    <text evidence="10">The sequence shown here is derived from an EMBL/GenBank/DDBJ whole genome shotgun (WGS) entry which is preliminary data.</text>
</comment>
<dbReference type="Pfam" id="PF13765">
    <property type="entry name" value="PRY"/>
    <property type="match status" value="1"/>
</dbReference>
<dbReference type="PANTHER" id="PTHR25465:SF5">
    <property type="entry name" value="E3 UBIQUITIN_ISG15 LIGASE TRIM25-RELATED"/>
    <property type="match status" value="1"/>
</dbReference>
<keyword evidence="7" id="KW-0175">Coiled coil</keyword>
<proteinExistence type="predicted"/>
<dbReference type="Gene3D" id="2.60.120.920">
    <property type="match status" value="1"/>
</dbReference>
<dbReference type="SUPFAM" id="SSF57850">
    <property type="entry name" value="RING/U-box"/>
    <property type="match status" value="1"/>
</dbReference>
<dbReference type="PROSITE" id="PS50188">
    <property type="entry name" value="B302_SPRY"/>
    <property type="match status" value="1"/>
</dbReference>